<proteinExistence type="predicted"/>
<comment type="caution">
    <text evidence="2">The sequence shown here is derived from an EMBL/GenBank/DDBJ whole genome shotgun (WGS) entry which is preliminary data.</text>
</comment>
<reference evidence="2 3" key="1">
    <citation type="submission" date="2020-08" db="EMBL/GenBank/DDBJ databases">
        <title>Genomic Encyclopedia of Type Strains, Phase III (KMG-III): the genomes of soil and plant-associated and newly described type strains.</title>
        <authorList>
            <person name="Whitman W."/>
        </authorList>
    </citation>
    <scope>NUCLEOTIDE SEQUENCE [LARGE SCALE GENOMIC DNA]</scope>
    <source>
        <strain evidence="2 3">CECT 8840</strain>
    </source>
</reference>
<dbReference type="AlphaFoldDB" id="A0A7W7QPL1"/>
<feature type="region of interest" description="Disordered" evidence="1">
    <location>
        <begin position="1"/>
        <end position="31"/>
    </location>
</feature>
<evidence type="ECO:0000313" key="3">
    <source>
        <dbReference type="Proteomes" id="UP000552644"/>
    </source>
</evidence>
<protein>
    <submittedName>
        <fullName evidence="2">Uncharacterized protein</fullName>
    </submittedName>
</protein>
<evidence type="ECO:0000313" key="2">
    <source>
        <dbReference type="EMBL" id="MBB4917360.1"/>
    </source>
</evidence>
<dbReference type="EMBL" id="JACHJP010000004">
    <property type="protein sequence ID" value="MBB4917360.1"/>
    <property type="molecule type" value="Genomic_DNA"/>
</dbReference>
<evidence type="ECO:0000256" key="1">
    <source>
        <dbReference type="SAM" id="MobiDB-lite"/>
    </source>
</evidence>
<accession>A0A7W7QPL1</accession>
<organism evidence="2 3">
    <name type="scientific">Streptosporangium saharense</name>
    <dbReference type="NCBI Taxonomy" id="1706840"/>
    <lineage>
        <taxon>Bacteria</taxon>
        <taxon>Bacillati</taxon>
        <taxon>Actinomycetota</taxon>
        <taxon>Actinomycetes</taxon>
        <taxon>Streptosporangiales</taxon>
        <taxon>Streptosporangiaceae</taxon>
        <taxon>Streptosporangium</taxon>
    </lineage>
</organism>
<gene>
    <name evidence="2" type="ORF">FHS44_004468</name>
</gene>
<keyword evidence="3" id="KW-1185">Reference proteome</keyword>
<name>A0A7W7QPL1_9ACTN</name>
<sequence>MIGPDGPSPSAAHPSALKGCANKCPPVPVQP</sequence>
<dbReference type="Proteomes" id="UP000552644">
    <property type="component" value="Unassembled WGS sequence"/>
</dbReference>